<protein>
    <submittedName>
        <fullName evidence="1">Uncharacterized protein</fullName>
    </submittedName>
</protein>
<dbReference type="EMBL" id="JAWDGP010007656">
    <property type="protein sequence ID" value="KAK3709618.1"/>
    <property type="molecule type" value="Genomic_DNA"/>
</dbReference>
<sequence>MCGEVSKIYNRLLFGDGRVHSLSRCLHRLCCTEARQKHDQDSSLVRRRASRLQDCVSVDKEQATDRLLRSGLLNSVK</sequence>
<evidence type="ECO:0000313" key="1">
    <source>
        <dbReference type="EMBL" id="KAK3709618.1"/>
    </source>
</evidence>
<dbReference type="AlphaFoldDB" id="A0AAE1CLI4"/>
<proteinExistence type="predicted"/>
<name>A0AAE1CLI4_9GAST</name>
<gene>
    <name evidence="1" type="ORF">RRG08_013901</name>
</gene>
<reference evidence="1" key="1">
    <citation type="journal article" date="2023" name="G3 (Bethesda)">
        <title>A reference genome for the long-term kleptoplast-retaining sea slug Elysia crispata morphotype clarki.</title>
        <authorList>
            <person name="Eastman K.E."/>
            <person name="Pendleton A.L."/>
            <person name="Shaikh M.A."/>
            <person name="Suttiyut T."/>
            <person name="Ogas R."/>
            <person name="Tomko P."/>
            <person name="Gavelis G."/>
            <person name="Widhalm J.R."/>
            <person name="Wisecaver J.H."/>
        </authorList>
    </citation>
    <scope>NUCLEOTIDE SEQUENCE</scope>
    <source>
        <strain evidence="1">ECLA1</strain>
    </source>
</reference>
<comment type="caution">
    <text evidence="1">The sequence shown here is derived from an EMBL/GenBank/DDBJ whole genome shotgun (WGS) entry which is preliminary data.</text>
</comment>
<organism evidence="1 2">
    <name type="scientific">Elysia crispata</name>
    <name type="common">lettuce slug</name>
    <dbReference type="NCBI Taxonomy" id="231223"/>
    <lineage>
        <taxon>Eukaryota</taxon>
        <taxon>Metazoa</taxon>
        <taxon>Spiralia</taxon>
        <taxon>Lophotrochozoa</taxon>
        <taxon>Mollusca</taxon>
        <taxon>Gastropoda</taxon>
        <taxon>Heterobranchia</taxon>
        <taxon>Euthyneura</taxon>
        <taxon>Panpulmonata</taxon>
        <taxon>Sacoglossa</taxon>
        <taxon>Placobranchoidea</taxon>
        <taxon>Plakobranchidae</taxon>
        <taxon>Elysia</taxon>
    </lineage>
</organism>
<keyword evidence="2" id="KW-1185">Reference proteome</keyword>
<evidence type="ECO:0000313" key="2">
    <source>
        <dbReference type="Proteomes" id="UP001283361"/>
    </source>
</evidence>
<dbReference type="Proteomes" id="UP001283361">
    <property type="component" value="Unassembled WGS sequence"/>
</dbReference>
<accession>A0AAE1CLI4</accession>